<dbReference type="EMBL" id="JXRQ01000015">
    <property type="protein sequence ID" value="KIL51584.1"/>
    <property type="molecule type" value="Genomic_DNA"/>
</dbReference>
<comment type="caution">
    <text evidence="1">The sequence shown here is derived from an EMBL/GenBank/DDBJ whole genome shotgun (WGS) entry which is preliminary data.</text>
</comment>
<accession>A0A0C2SCB2</accession>
<proteinExistence type="predicted"/>
<keyword evidence="2" id="KW-1185">Reference proteome</keyword>
<dbReference type="STRING" id="135826.KP77_10960"/>
<evidence type="ECO:0000313" key="1">
    <source>
        <dbReference type="EMBL" id="KIL51584.1"/>
    </source>
</evidence>
<organism evidence="1 2">
    <name type="scientific">Jeotgalibacillus alimentarius</name>
    <dbReference type="NCBI Taxonomy" id="135826"/>
    <lineage>
        <taxon>Bacteria</taxon>
        <taxon>Bacillati</taxon>
        <taxon>Bacillota</taxon>
        <taxon>Bacilli</taxon>
        <taxon>Bacillales</taxon>
        <taxon>Caryophanaceae</taxon>
        <taxon>Jeotgalibacillus</taxon>
    </lineage>
</organism>
<dbReference type="Proteomes" id="UP000031950">
    <property type="component" value="Unassembled WGS sequence"/>
</dbReference>
<evidence type="ECO:0000313" key="2">
    <source>
        <dbReference type="Proteomes" id="UP000031950"/>
    </source>
</evidence>
<protein>
    <submittedName>
        <fullName evidence="1">Uncharacterized protein</fullName>
    </submittedName>
</protein>
<sequence>MKANDEEVTFDIDRIAYEFFGAAPDKKSGVYARDDIGMTEEIEGFEWTDDGRIILEVLLSDVQENPDRHIIINYEHNGESFVQVVESETISGLRTE</sequence>
<dbReference type="PATRIC" id="fig|135826.4.peg.1091"/>
<dbReference type="AlphaFoldDB" id="A0A0C2SCB2"/>
<reference evidence="1 2" key="1">
    <citation type="submission" date="2015-01" db="EMBL/GenBank/DDBJ databases">
        <title>Genome sequence of Jeotgalibacillus alimentarius.</title>
        <authorList>
            <person name="Goh K.M."/>
            <person name="Chan K.-G."/>
            <person name="Yaakop A.S."/>
            <person name="Ee R."/>
            <person name="Gan H.M."/>
            <person name="Chan C.S."/>
        </authorList>
    </citation>
    <scope>NUCLEOTIDE SEQUENCE [LARGE SCALE GENOMIC DNA]</scope>
    <source>
        <strain evidence="1 2">YKJ-13</strain>
    </source>
</reference>
<gene>
    <name evidence="1" type="ORF">KP77_10960</name>
</gene>
<name>A0A0C2SCB2_9BACL</name>